<sequence>MGNAKFKTCTNLTVSDAVAGELSLMYLKGSFIPISSDYNFLNCRRRVSFHQFHRITFDQQLQTAE</sequence>
<evidence type="ECO:0000313" key="2">
    <source>
        <dbReference type="Proteomes" id="UP000054995"/>
    </source>
</evidence>
<organism evidence="1 2">
    <name type="scientific">Trichinella pseudospiralis</name>
    <name type="common">Parasitic roundworm</name>
    <dbReference type="NCBI Taxonomy" id="6337"/>
    <lineage>
        <taxon>Eukaryota</taxon>
        <taxon>Metazoa</taxon>
        <taxon>Ecdysozoa</taxon>
        <taxon>Nematoda</taxon>
        <taxon>Enoplea</taxon>
        <taxon>Dorylaimia</taxon>
        <taxon>Trichinellida</taxon>
        <taxon>Trichinellidae</taxon>
        <taxon>Trichinella</taxon>
    </lineage>
</organism>
<accession>A0A0V1FM74</accession>
<dbReference type="Proteomes" id="UP000054995">
    <property type="component" value="Unassembled WGS sequence"/>
</dbReference>
<keyword evidence="2" id="KW-1185">Reference proteome</keyword>
<comment type="caution">
    <text evidence="1">The sequence shown here is derived from an EMBL/GenBank/DDBJ whole genome shotgun (WGS) entry which is preliminary data.</text>
</comment>
<dbReference type="EMBL" id="JYDT01000060">
    <property type="protein sequence ID" value="KRY87144.1"/>
    <property type="molecule type" value="Genomic_DNA"/>
</dbReference>
<reference evidence="1 2" key="1">
    <citation type="submission" date="2015-01" db="EMBL/GenBank/DDBJ databases">
        <title>Evolution of Trichinella species and genotypes.</title>
        <authorList>
            <person name="Korhonen P.K."/>
            <person name="Edoardo P."/>
            <person name="Giuseppe L.R."/>
            <person name="Gasser R.B."/>
        </authorList>
    </citation>
    <scope>NUCLEOTIDE SEQUENCE [LARGE SCALE GENOMIC DNA]</scope>
    <source>
        <strain evidence="1">ISS470</strain>
    </source>
</reference>
<name>A0A0V1FM74_TRIPS</name>
<gene>
    <name evidence="1" type="ORF">T4D_13274</name>
</gene>
<protein>
    <submittedName>
        <fullName evidence="1">Uncharacterized protein</fullName>
    </submittedName>
</protein>
<proteinExistence type="predicted"/>
<evidence type="ECO:0000313" key="1">
    <source>
        <dbReference type="EMBL" id="KRY87144.1"/>
    </source>
</evidence>